<dbReference type="Proteomes" id="UP000018851">
    <property type="component" value="Chromosome"/>
</dbReference>
<dbReference type="AlphaFoldDB" id="W0AHP7"/>
<dbReference type="EC" id="2.1.1.37" evidence="1"/>
<dbReference type="HOGENOM" id="CLU_014695_0_0_5"/>
<dbReference type="InterPro" id="IPR029063">
    <property type="entry name" value="SAM-dependent_MTases_sf"/>
</dbReference>
<feature type="active site" evidence="7">
    <location>
        <position position="82"/>
    </location>
</feature>
<keyword evidence="2 7" id="KW-0489">Methyltransferase</keyword>
<keyword evidence="4 7" id="KW-0949">S-adenosyl-L-methionine</keyword>
<dbReference type="InterPro" id="IPR001525">
    <property type="entry name" value="C5_MeTfrase"/>
</dbReference>
<dbReference type="SUPFAM" id="SSF53335">
    <property type="entry name" value="S-adenosyl-L-methionine-dependent methyltransferases"/>
    <property type="match status" value="2"/>
</dbReference>
<dbReference type="OrthoDB" id="9813719at2"/>
<dbReference type="eggNOG" id="COG0270">
    <property type="taxonomic scope" value="Bacteria"/>
</dbReference>
<evidence type="ECO:0000313" key="8">
    <source>
        <dbReference type="EMBL" id="AHE56047.1"/>
    </source>
</evidence>
<comment type="similarity">
    <text evidence="7">Belongs to the class I-like SAM-binding methyltransferase superfamily. C5-methyltransferase family.</text>
</comment>
<evidence type="ECO:0000256" key="7">
    <source>
        <dbReference type="PROSITE-ProRule" id="PRU01016"/>
    </source>
</evidence>
<reference evidence="8 9" key="1">
    <citation type="submission" date="2013-07" db="EMBL/GenBank/DDBJ databases">
        <title>Completed genome of Sphingomonas sanxanigenens NX02.</title>
        <authorList>
            <person name="Ma T."/>
            <person name="Huang H."/>
            <person name="Wu M."/>
            <person name="Li X."/>
            <person name="Li G."/>
        </authorList>
    </citation>
    <scope>NUCLEOTIDE SEQUENCE [LARGE SCALE GENOMIC DNA]</scope>
    <source>
        <strain evidence="8 9">NX02</strain>
    </source>
</reference>
<evidence type="ECO:0000256" key="2">
    <source>
        <dbReference type="ARBA" id="ARBA00022603"/>
    </source>
</evidence>
<dbReference type="Pfam" id="PF00145">
    <property type="entry name" value="DNA_methylase"/>
    <property type="match status" value="2"/>
</dbReference>
<keyword evidence="3 7" id="KW-0808">Transferase</keyword>
<dbReference type="KEGG" id="ssan:NX02_22105"/>
<dbReference type="STRING" id="1123269.NX02_22105"/>
<dbReference type="PANTHER" id="PTHR10629:SF52">
    <property type="entry name" value="DNA (CYTOSINE-5)-METHYLTRANSFERASE 1"/>
    <property type="match status" value="1"/>
</dbReference>
<dbReference type="Gene3D" id="3.90.120.10">
    <property type="entry name" value="DNA Methylase, subunit A, domain 2"/>
    <property type="match status" value="1"/>
</dbReference>
<evidence type="ECO:0000256" key="5">
    <source>
        <dbReference type="ARBA" id="ARBA00022747"/>
    </source>
</evidence>
<dbReference type="GO" id="GO:0009307">
    <property type="term" value="P:DNA restriction-modification system"/>
    <property type="evidence" value="ECO:0007669"/>
    <property type="project" value="UniProtKB-KW"/>
</dbReference>
<accession>W0AHP7</accession>
<evidence type="ECO:0000256" key="6">
    <source>
        <dbReference type="ARBA" id="ARBA00047422"/>
    </source>
</evidence>
<dbReference type="REBASE" id="76137">
    <property type="entry name" value="M.Ssa19645ORF22105P"/>
</dbReference>
<dbReference type="PANTHER" id="PTHR10629">
    <property type="entry name" value="CYTOSINE-SPECIFIC METHYLTRANSFERASE"/>
    <property type="match status" value="1"/>
</dbReference>
<evidence type="ECO:0000256" key="4">
    <source>
        <dbReference type="ARBA" id="ARBA00022691"/>
    </source>
</evidence>
<dbReference type="Gene3D" id="3.40.50.150">
    <property type="entry name" value="Vaccinia Virus protein VP39"/>
    <property type="match status" value="1"/>
</dbReference>
<protein>
    <recommendedName>
        <fullName evidence="1">DNA (cytosine-5-)-methyltransferase</fullName>
        <ecNumber evidence="1">2.1.1.37</ecNumber>
    </recommendedName>
</protein>
<comment type="catalytic activity">
    <reaction evidence="6">
        <text>a 2'-deoxycytidine in DNA + S-adenosyl-L-methionine = a 5-methyl-2'-deoxycytidine in DNA + S-adenosyl-L-homocysteine + H(+)</text>
        <dbReference type="Rhea" id="RHEA:13681"/>
        <dbReference type="Rhea" id="RHEA-COMP:11369"/>
        <dbReference type="Rhea" id="RHEA-COMP:11370"/>
        <dbReference type="ChEBI" id="CHEBI:15378"/>
        <dbReference type="ChEBI" id="CHEBI:57856"/>
        <dbReference type="ChEBI" id="CHEBI:59789"/>
        <dbReference type="ChEBI" id="CHEBI:85452"/>
        <dbReference type="ChEBI" id="CHEBI:85454"/>
        <dbReference type="EC" id="2.1.1.37"/>
    </reaction>
</comment>
<dbReference type="RefSeq" id="WP_025294181.1">
    <property type="nucleotide sequence ID" value="NZ_CP006644.1"/>
</dbReference>
<dbReference type="InterPro" id="IPR050390">
    <property type="entry name" value="C5-Methyltransferase"/>
</dbReference>
<keyword evidence="5" id="KW-0680">Restriction system</keyword>
<evidence type="ECO:0000313" key="9">
    <source>
        <dbReference type="Proteomes" id="UP000018851"/>
    </source>
</evidence>
<dbReference type="GO" id="GO:0003677">
    <property type="term" value="F:DNA binding"/>
    <property type="evidence" value="ECO:0007669"/>
    <property type="project" value="TreeGrafter"/>
</dbReference>
<dbReference type="GO" id="GO:0044027">
    <property type="term" value="P:negative regulation of gene expression via chromosomal CpG island methylation"/>
    <property type="evidence" value="ECO:0007669"/>
    <property type="project" value="TreeGrafter"/>
</dbReference>
<proteinExistence type="inferred from homology"/>
<gene>
    <name evidence="8" type="ORF">NX02_22105</name>
</gene>
<dbReference type="PRINTS" id="PR00105">
    <property type="entry name" value="C5METTRFRASE"/>
</dbReference>
<organism evidence="8 9">
    <name type="scientific">Sphingomonas sanxanigenens DSM 19645 = NX02</name>
    <dbReference type="NCBI Taxonomy" id="1123269"/>
    <lineage>
        <taxon>Bacteria</taxon>
        <taxon>Pseudomonadati</taxon>
        <taxon>Pseudomonadota</taxon>
        <taxon>Alphaproteobacteria</taxon>
        <taxon>Sphingomonadales</taxon>
        <taxon>Sphingomonadaceae</taxon>
        <taxon>Sphingomonas</taxon>
    </lineage>
</organism>
<sequence length="708" mass="75806">MAFDPAWLFIDGFAGGGGASTGIAQAIGREVDIAINHDPIAIAIHAANHPGTEHHCNDIRAVWPLAATRHRPVGGAWFSPDCKEHSKAKGGPVKDRHIRHLAWEVVNWLKDTRPLVGFVENVEEFQQWGPLDPETGHIIKEMRGYEFRRWVKTIKRLGYRIDWRELRACDYGAPTSRKRLYIIMRRDGEPVTWPARTHGNPANDNDARQIAAGRMLPWRTAAECIDWSIRCPSIFDRIRELKDATKRRIAHGVMRYVVNAARPFIVGTAFTNTRASRVFDPDEPLRTSTTQPEYGVVDGTIIPVTHGGDLRAHDVAEPLRTITTANGGEFALSQVQLAPHITKFHTGSVGSDMGAPLPTVTSNGDSARDAGATPLGVVGATLVGVGGRRGQSPPMSVTGPAATITSKADGTIVAAAMAPLQNGERRPGEKPREQDLAAPLSTIATGGKHSVVETQLVAAHLDRQFGNSVGAAADQPAPATTAGGGGKTAAVTAFLSSYNGSDKRGAAGDPLQPLPTIRTGGGKGGGHRAVVAAHIEQANTGMVGHDARKPLSTIVGKGCTQRIVETTLIEEGALPPELMTKAVRVAAFIIKYYGSETGAHRVDEPLATVTTRERFAVVTVTIDAVTYVIVDIGLRMLTPRELARAQGFPDSYVLDPVVPRMIRGKLVHAPLPKAAQIRAIGNSVCPDVARALVAANRPRFPQLQGMAA</sequence>
<keyword evidence="9" id="KW-1185">Reference proteome</keyword>
<dbReference type="PROSITE" id="PS51679">
    <property type="entry name" value="SAM_MT_C5"/>
    <property type="match status" value="1"/>
</dbReference>
<dbReference type="EMBL" id="CP006644">
    <property type="protein sequence ID" value="AHE56047.1"/>
    <property type="molecule type" value="Genomic_DNA"/>
</dbReference>
<evidence type="ECO:0000256" key="1">
    <source>
        <dbReference type="ARBA" id="ARBA00011975"/>
    </source>
</evidence>
<dbReference type="GO" id="GO:0032259">
    <property type="term" value="P:methylation"/>
    <property type="evidence" value="ECO:0007669"/>
    <property type="project" value="UniProtKB-KW"/>
</dbReference>
<dbReference type="GO" id="GO:0003886">
    <property type="term" value="F:DNA (cytosine-5-)-methyltransferase activity"/>
    <property type="evidence" value="ECO:0007669"/>
    <property type="project" value="UniProtKB-EC"/>
</dbReference>
<name>W0AHP7_9SPHN</name>
<evidence type="ECO:0000256" key="3">
    <source>
        <dbReference type="ARBA" id="ARBA00022679"/>
    </source>
</evidence>
<dbReference type="PATRIC" id="fig|1123269.5.peg.4324"/>